<reference evidence="2 3" key="1">
    <citation type="journal article" date="2020" name="Microb. Genom.">
        <title>Genetic diversity of clinical and environmental Mucorales isolates obtained from an investigation of mucormycosis cases among solid organ transplant recipients.</title>
        <authorList>
            <person name="Nguyen M.H."/>
            <person name="Kaul D."/>
            <person name="Muto C."/>
            <person name="Cheng S.J."/>
            <person name="Richter R.A."/>
            <person name="Bruno V.M."/>
            <person name="Liu G."/>
            <person name="Beyhan S."/>
            <person name="Sundermann A.J."/>
            <person name="Mounaud S."/>
            <person name="Pasculle A.W."/>
            <person name="Nierman W.C."/>
            <person name="Driscoll E."/>
            <person name="Cumbie R."/>
            <person name="Clancy C.J."/>
            <person name="Dupont C.L."/>
        </authorList>
    </citation>
    <scope>NUCLEOTIDE SEQUENCE [LARGE SCALE GENOMIC DNA]</scope>
    <source>
        <strain evidence="2 3">GL24</strain>
    </source>
</reference>
<evidence type="ECO:0000313" key="3">
    <source>
        <dbReference type="Proteomes" id="UP000740926"/>
    </source>
</evidence>
<feature type="compositionally biased region" description="Basic and acidic residues" evidence="1">
    <location>
        <begin position="106"/>
        <end position="123"/>
    </location>
</feature>
<name>A0A9P6YE05_9FUNG</name>
<dbReference type="EMBL" id="JAANIU010005710">
    <property type="protein sequence ID" value="KAG1545943.1"/>
    <property type="molecule type" value="Genomic_DNA"/>
</dbReference>
<sequence>MRPHHGLGRRVRPSGKSIHANGKGDLVARTPSLIIGFRWPKQPLFAGKPDEHRLNATTRRLPPIPLRRLWRSCPHRADLHRLQRRDGRRNVGHVRSGGFHPYRTHQAAEGHRAGHRGNDERAGTRTGRAGSCGDGSGR</sequence>
<evidence type="ECO:0000256" key="1">
    <source>
        <dbReference type="SAM" id="MobiDB-lite"/>
    </source>
</evidence>
<evidence type="ECO:0000313" key="2">
    <source>
        <dbReference type="EMBL" id="KAG1545943.1"/>
    </source>
</evidence>
<gene>
    <name evidence="2" type="ORF">G6F50_013697</name>
</gene>
<feature type="region of interest" description="Disordered" evidence="1">
    <location>
        <begin position="83"/>
        <end position="138"/>
    </location>
</feature>
<proteinExistence type="predicted"/>
<feature type="region of interest" description="Disordered" evidence="1">
    <location>
        <begin position="1"/>
        <end position="24"/>
    </location>
</feature>
<organism evidence="2 3">
    <name type="scientific">Rhizopus delemar</name>
    <dbReference type="NCBI Taxonomy" id="936053"/>
    <lineage>
        <taxon>Eukaryota</taxon>
        <taxon>Fungi</taxon>
        <taxon>Fungi incertae sedis</taxon>
        <taxon>Mucoromycota</taxon>
        <taxon>Mucoromycotina</taxon>
        <taxon>Mucoromycetes</taxon>
        <taxon>Mucorales</taxon>
        <taxon>Mucorineae</taxon>
        <taxon>Rhizopodaceae</taxon>
        <taxon>Rhizopus</taxon>
    </lineage>
</organism>
<protein>
    <submittedName>
        <fullName evidence="2">Uncharacterized protein</fullName>
    </submittedName>
</protein>
<keyword evidence="3" id="KW-1185">Reference proteome</keyword>
<feature type="compositionally biased region" description="Basic residues" evidence="1">
    <location>
        <begin position="1"/>
        <end position="13"/>
    </location>
</feature>
<accession>A0A9P6YE05</accession>
<dbReference type="Proteomes" id="UP000740926">
    <property type="component" value="Unassembled WGS sequence"/>
</dbReference>
<comment type="caution">
    <text evidence="2">The sequence shown here is derived from an EMBL/GenBank/DDBJ whole genome shotgun (WGS) entry which is preliminary data.</text>
</comment>
<dbReference type="AlphaFoldDB" id="A0A9P6YE05"/>